<sequence length="347" mass="38917">MRRSFMKQSSKIAFFLICLLAVGLSGCKADEQSEKGKKDTVEEEKYVFPLTGLETNESDAIATRPVAVVVNNHPKARPQSGLNEADLIYELLAEGDITRFLAIYQSGKPEAIGPVRSARDYFIELAEGYDALFVAHGWSPKAKEMLKSGSIDNINGLSYDGTLFHRSSNRKAPHNSYTSYEDIEKGAEMNDYDMEQKTDPLPFLSENEIKEIKGEQAEKVTVHYGNRYSATYEYSQSDESYTRYNDSEQTVDYETNEPIALDNIFIVEANHRVLDDDGRREIDLSSGGHAILLQKGLIQHIKWENKDGRIVPKLEDGQAGFVPGRTWIHIIPQDPGIVEAVTIAEAE</sequence>
<evidence type="ECO:0000256" key="1">
    <source>
        <dbReference type="SAM" id="SignalP"/>
    </source>
</evidence>
<name>A0A2U1JYZ2_9BACI</name>
<organism evidence="4 5">
    <name type="scientific">Pueribacillus theae</name>
    <dbReference type="NCBI Taxonomy" id="2171751"/>
    <lineage>
        <taxon>Bacteria</taxon>
        <taxon>Bacillati</taxon>
        <taxon>Bacillota</taxon>
        <taxon>Bacilli</taxon>
        <taxon>Bacillales</taxon>
        <taxon>Bacillaceae</taxon>
        <taxon>Pueribacillus</taxon>
    </lineage>
</organism>
<comment type="caution">
    <text evidence="4">The sequence shown here is derived from an EMBL/GenBank/DDBJ whole genome shotgun (WGS) entry which is preliminary data.</text>
</comment>
<accession>A0A2U1JYZ2</accession>
<keyword evidence="1" id="KW-0732">Signal</keyword>
<dbReference type="SUPFAM" id="SSF159774">
    <property type="entry name" value="YerB-like"/>
    <property type="match status" value="1"/>
</dbReference>
<feature type="chain" id="PRO_5015415675" evidence="1">
    <location>
        <begin position="30"/>
        <end position="347"/>
    </location>
</feature>
<dbReference type="Pfam" id="PF11258">
    <property type="entry name" value="DUF3048"/>
    <property type="match status" value="1"/>
</dbReference>
<dbReference type="Gene3D" id="3.50.90.10">
    <property type="entry name" value="YerB-like"/>
    <property type="match status" value="1"/>
</dbReference>
<evidence type="ECO:0000313" key="4">
    <source>
        <dbReference type="EMBL" id="PWA10362.1"/>
    </source>
</evidence>
<dbReference type="InterPro" id="IPR021416">
    <property type="entry name" value="DUF3048_N"/>
</dbReference>
<dbReference type="PROSITE" id="PS51257">
    <property type="entry name" value="PROKAR_LIPOPROTEIN"/>
    <property type="match status" value="1"/>
</dbReference>
<feature type="signal peptide" evidence="1">
    <location>
        <begin position="1"/>
        <end position="29"/>
    </location>
</feature>
<evidence type="ECO:0000259" key="3">
    <source>
        <dbReference type="Pfam" id="PF17479"/>
    </source>
</evidence>
<dbReference type="InterPro" id="IPR023158">
    <property type="entry name" value="YerB-like_sf"/>
</dbReference>
<evidence type="ECO:0000313" key="5">
    <source>
        <dbReference type="Proteomes" id="UP000245998"/>
    </source>
</evidence>
<dbReference type="InterPro" id="IPR035328">
    <property type="entry name" value="DUF3048_C"/>
</dbReference>
<dbReference type="Pfam" id="PF17479">
    <property type="entry name" value="DUF3048_C"/>
    <property type="match status" value="1"/>
</dbReference>
<dbReference type="EMBL" id="QCZG01000023">
    <property type="protein sequence ID" value="PWA10362.1"/>
    <property type="molecule type" value="Genomic_DNA"/>
</dbReference>
<dbReference type="OrthoDB" id="9779102at2"/>
<reference evidence="4 5" key="1">
    <citation type="submission" date="2018-04" db="EMBL/GenBank/DDBJ databases">
        <title>Camelliibacillus theae gen. nov., sp. nov., isolated from Pu'er tea.</title>
        <authorList>
            <person name="Niu L."/>
        </authorList>
    </citation>
    <scope>NUCLEOTIDE SEQUENCE [LARGE SCALE GENOMIC DNA]</scope>
    <source>
        <strain evidence="4 5">T8</strain>
    </source>
</reference>
<proteinExistence type="predicted"/>
<keyword evidence="5" id="KW-1185">Reference proteome</keyword>
<feature type="domain" description="DUF3048" evidence="3">
    <location>
        <begin position="220"/>
        <end position="328"/>
    </location>
</feature>
<dbReference type="Proteomes" id="UP000245998">
    <property type="component" value="Unassembled WGS sequence"/>
</dbReference>
<gene>
    <name evidence="4" type="ORF">DCC39_11475</name>
</gene>
<protein>
    <submittedName>
        <fullName evidence="4">DUF3048 domain-containing protein</fullName>
    </submittedName>
</protein>
<evidence type="ECO:0000259" key="2">
    <source>
        <dbReference type="Pfam" id="PF11258"/>
    </source>
</evidence>
<feature type="domain" description="DUF3048" evidence="2">
    <location>
        <begin position="50"/>
        <end position="192"/>
    </location>
</feature>
<dbReference type="AlphaFoldDB" id="A0A2U1JYZ2"/>